<accession>A0A2M7DLD3</accession>
<dbReference type="SUPFAM" id="SSF53335">
    <property type="entry name" value="S-adenosyl-L-methionine-dependent methyltransferases"/>
    <property type="match status" value="1"/>
</dbReference>
<sequence length="256" mass="30272">MTIILSMDKQMQGKLLEIVKRNYEEIADDFNETRKKYLWPELIKLADMVKDDDRILDIGCGNGRLVKTFKDKNVWYLGVDASEKLINVAKKKLKAANFQFKIADIFDLDKIINKKFDYVFCIAVLHHIPGKDLRILALKQLKNKIKPDGKIILTVWNLWRQKRYRKLIIKYSFLKFISKSGLMSRRISRDPDSALRISGDFGDILFAWKNSRGEAVSRRYYHAFTKFGLKKIIKKADLKIAKFYQDKYNYYVILRR</sequence>
<gene>
    <name evidence="4" type="ORF">COS18_04600</name>
</gene>
<evidence type="ECO:0000313" key="5">
    <source>
        <dbReference type="Proteomes" id="UP000228896"/>
    </source>
</evidence>
<dbReference type="CDD" id="cd02440">
    <property type="entry name" value="AdoMet_MTases"/>
    <property type="match status" value="1"/>
</dbReference>
<dbReference type="PANTHER" id="PTHR13069">
    <property type="entry name" value="ALKYLATED DNA REPAIR PROTEIN ALKB HOMOLOG 8"/>
    <property type="match status" value="1"/>
</dbReference>
<dbReference type="InterPro" id="IPR051422">
    <property type="entry name" value="AlkB_tRNA_MeTrf/Diox"/>
</dbReference>
<keyword evidence="1" id="KW-0489">Methyltransferase</keyword>
<dbReference type="AlphaFoldDB" id="A0A2M7DLD3"/>
<organism evidence="4 5">
    <name type="scientific">Candidatus Falkowbacteria bacterium CG02_land_8_20_14_3_00_36_14</name>
    <dbReference type="NCBI Taxonomy" id="1974560"/>
    <lineage>
        <taxon>Bacteria</taxon>
        <taxon>Candidatus Falkowiibacteriota</taxon>
    </lineage>
</organism>
<dbReference type="InterPro" id="IPR029063">
    <property type="entry name" value="SAM-dependent_MTases_sf"/>
</dbReference>
<dbReference type="GO" id="GO:0032259">
    <property type="term" value="P:methylation"/>
    <property type="evidence" value="ECO:0007669"/>
    <property type="project" value="UniProtKB-KW"/>
</dbReference>
<keyword evidence="2" id="KW-0808">Transferase</keyword>
<reference evidence="5" key="1">
    <citation type="submission" date="2017-09" db="EMBL/GenBank/DDBJ databases">
        <title>Depth-based differentiation of microbial function through sediment-hosted aquifers and enrichment of novel symbionts in the deep terrestrial subsurface.</title>
        <authorList>
            <person name="Probst A.J."/>
            <person name="Ladd B."/>
            <person name="Jarett J.K."/>
            <person name="Geller-Mcgrath D.E."/>
            <person name="Sieber C.M.K."/>
            <person name="Emerson J.B."/>
            <person name="Anantharaman K."/>
            <person name="Thomas B.C."/>
            <person name="Malmstrom R."/>
            <person name="Stieglmeier M."/>
            <person name="Klingl A."/>
            <person name="Woyke T."/>
            <person name="Ryan C.M."/>
            <person name="Banfield J.F."/>
        </authorList>
    </citation>
    <scope>NUCLEOTIDE SEQUENCE [LARGE SCALE GENOMIC DNA]</scope>
</reference>
<proteinExistence type="predicted"/>
<dbReference type="InterPro" id="IPR025714">
    <property type="entry name" value="Methyltranfer_dom"/>
</dbReference>
<dbReference type="GO" id="GO:0008168">
    <property type="term" value="F:methyltransferase activity"/>
    <property type="evidence" value="ECO:0007669"/>
    <property type="project" value="UniProtKB-KW"/>
</dbReference>
<evidence type="ECO:0000259" key="3">
    <source>
        <dbReference type="Pfam" id="PF13847"/>
    </source>
</evidence>
<dbReference type="EMBL" id="PETS01000118">
    <property type="protein sequence ID" value="PIV50596.1"/>
    <property type="molecule type" value="Genomic_DNA"/>
</dbReference>
<feature type="domain" description="Methyltransferase" evidence="3">
    <location>
        <begin position="50"/>
        <end position="156"/>
    </location>
</feature>
<dbReference type="Proteomes" id="UP000228896">
    <property type="component" value="Unassembled WGS sequence"/>
</dbReference>
<evidence type="ECO:0000313" key="4">
    <source>
        <dbReference type="EMBL" id="PIV50596.1"/>
    </source>
</evidence>
<evidence type="ECO:0000256" key="2">
    <source>
        <dbReference type="ARBA" id="ARBA00022679"/>
    </source>
</evidence>
<name>A0A2M7DLD3_9BACT</name>
<dbReference type="PANTHER" id="PTHR13069:SF21">
    <property type="entry name" value="ALKYLATED DNA REPAIR PROTEIN ALKB HOMOLOG 8"/>
    <property type="match status" value="1"/>
</dbReference>
<dbReference type="Pfam" id="PF13847">
    <property type="entry name" value="Methyltransf_31"/>
    <property type="match status" value="1"/>
</dbReference>
<dbReference type="Gene3D" id="3.40.50.150">
    <property type="entry name" value="Vaccinia Virus protein VP39"/>
    <property type="match status" value="1"/>
</dbReference>
<evidence type="ECO:0000256" key="1">
    <source>
        <dbReference type="ARBA" id="ARBA00022603"/>
    </source>
</evidence>
<comment type="caution">
    <text evidence="4">The sequence shown here is derived from an EMBL/GenBank/DDBJ whole genome shotgun (WGS) entry which is preliminary data.</text>
</comment>
<protein>
    <recommendedName>
        <fullName evidence="3">Methyltransferase domain-containing protein</fullName>
    </recommendedName>
</protein>